<organism evidence="17 18">
    <name type="scientific">Sphingomonas jatrophae</name>
    <dbReference type="NCBI Taxonomy" id="1166337"/>
    <lineage>
        <taxon>Bacteria</taxon>
        <taxon>Pseudomonadati</taxon>
        <taxon>Pseudomonadota</taxon>
        <taxon>Alphaproteobacteria</taxon>
        <taxon>Sphingomonadales</taxon>
        <taxon>Sphingomonadaceae</taxon>
        <taxon>Sphingomonas</taxon>
    </lineage>
</organism>
<keyword evidence="5 11" id="KW-0812">Transmembrane</keyword>
<evidence type="ECO:0000256" key="12">
    <source>
        <dbReference type="RuleBase" id="RU003357"/>
    </source>
</evidence>
<evidence type="ECO:0000256" key="13">
    <source>
        <dbReference type="SAM" id="MobiDB-lite"/>
    </source>
</evidence>
<dbReference type="STRING" id="1166337.SAMN05192580_1553"/>
<keyword evidence="7" id="KW-0406">Ion transport</keyword>
<dbReference type="InterPro" id="IPR012910">
    <property type="entry name" value="Plug_dom"/>
</dbReference>
<evidence type="ECO:0000256" key="3">
    <source>
        <dbReference type="ARBA" id="ARBA00022452"/>
    </source>
</evidence>
<dbReference type="Gene3D" id="2.40.170.20">
    <property type="entry name" value="TonB-dependent receptor, beta-barrel domain"/>
    <property type="match status" value="1"/>
</dbReference>
<dbReference type="Pfam" id="PF07715">
    <property type="entry name" value="Plug"/>
    <property type="match status" value="1"/>
</dbReference>
<evidence type="ECO:0000259" key="15">
    <source>
        <dbReference type="Pfam" id="PF00593"/>
    </source>
</evidence>
<keyword evidence="14" id="KW-0732">Signal</keyword>
<feature type="domain" description="TonB-dependent receptor-like beta-barrel" evidence="15">
    <location>
        <begin position="310"/>
        <end position="741"/>
    </location>
</feature>
<dbReference type="SUPFAM" id="SSF56935">
    <property type="entry name" value="Porins"/>
    <property type="match status" value="1"/>
</dbReference>
<keyword evidence="10 11" id="KW-0998">Cell outer membrane</keyword>
<reference evidence="17 18" key="1">
    <citation type="submission" date="2016-10" db="EMBL/GenBank/DDBJ databases">
        <authorList>
            <person name="de Groot N.N."/>
        </authorList>
    </citation>
    <scope>NUCLEOTIDE SEQUENCE [LARGE SCALE GENOMIC DNA]</scope>
    <source>
        <strain evidence="17 18">S5-249</strain>
    </source>
</reference>
<evidence type="ECO:0000256" key="6">
    <source>
        <dbReference type="ARBA" id="ARBA00023004"/>
    </source>
</evidence>
<proteinExistence type="inferred from homology"/>
<accession>A0A1I6KBQ7</accession>
<dbReference type="AlphaFoldDB" id="A0A1I6KBQ7"/>
<keyword evidence="4" id="KW-0410">Iron transport</keyword>
<keyword evidence="2 11" id="KW-0813">Transport</keyword>
<protein>
    <submittedName>
        <fullName evidence="17">Iron complex outermembrane recepter protein</fullName>
    </submittedName>
</protein>
<comment type="subcellular location">
    <subcellularLocation>
        <location evidence="1 11">Cell outer membrane</location>
        <topology evidence="1 11">Multi-pass membrane protein</topology>
    </subcellularLocation>
</comment>
<evidence type="ECO:0000256" key="2">
    <source>
        <dbReference type="ARBA" id="ARBA00022448"/>
    </source>
</evidence>
<keyword evidence="6" id="KW-0408">Iron</keyword>
<evidence type="ECO:0000256" key="8">
    <source>
        <dbReference type="ARBA" id="ARBA00023077"/>
    </source>
</evidence>
<evidence type="ECO:0000256" key="5">
    <source>
        <dbReference type="ARBA" id="ARBA00022692"/>
    </source>
</evidence>
<name>A0A1I6KBQ7_9SPHN</name>
<dbReference type="OrthoDB" id="7208812at2"/>
<evidence type="ECO:0000256" key="7">
    <source>
        <dbReference type="ARBA" id="ARBA00023065"/>
    </source>
</evidence>
<dbReference type="Proteomes" id="UP000198824">
    <property type="component" value="Unassembled WGS sequence"/>
</dbReference>
<keyword evidence="8 12" id="KW-0798">TonB box</keyword>
<sequence>MSSTSIHAWRALAGALLAIPAAATAQSTTDATVAAGDTPSPAEAAAPPAAEPATAPLGTGDIVVTARRRAENLQDVPVAITAFTGAALEVRNIRDITALDGLAPNVKVVESGSNTTTYLQIRGSVTTNPNPGYEPAAAMYIDGVYIGKAVGSSIDIAEIDHIEVLRGPQGTLFGRNTLAGAVSIVTRKPSGELGGTLKAGIGNYDRRLLQGSLDLPAFGPFSVTLAGLWSDQNGYIRTRANPVPQIPGPAPTVKRLGDKTSYAGRLAVRFRPSDTLTFDYSGDYSRLKTTPMLGVLQGIGAGGIFDPASPAYVGVPLGLYVQTERRPRDYYGTGGVDGAKLFEGVKTWTHALTGTLEVGEATLKSITAYRTLKWKQQLDLDGSPLPLAAAASNLDYKQFSQELQASGKAGRLFYTAGLYYFYDDGDSNNPQQFFGTTLERLADFNTDAYAAYAQVDWTPPILNDKLVLTAGYRYSKEKKRVLRGATAGGFTTIPFGTRASRTFSGSTPTFVAKYDLTDDINIYAKYSEGFKSGGFATDASTVQSSITPYDPETVDSIEIGTKARLLDGRLRVNLAAFFDKHKDQQIAVFQPTSAGFVTLVTNDARSQINGFEAEVQATPVDGLVLSANAGYTDAEFREFFAVVGGPNVARDRAFAFVPKWIASGSADITLLKHDDLQINLAGDLKYTGRYAALPYSTVATDDPNIFSTQTDSQTTLDARIVASRIPVGSGTIAVTGFVRNLFNEVSRTAGIDFGQAFGNIVTRNYNWPRTYGLDVSFRF</sequence>
<dbReference type="InterPro" id="IPR000531">
    <property type="entry name" value="Beta-barrel_TonB"/>
</dbReference>
<dbReference type="InterPro" id="IPR036942">
    <property type="entry name" value="Beta-barrel_TonB_sf"/>
</dbReference>
<evidence type="ECO:0000256" key="1">
    <source>
        <dbReference type="ARBA" id="ARBA00004571"/>
    </source>
</evidence>
<feature type="domain" description="TonB-dependent receptor plug" evidence="16">
    <location>
        <begin position="73"/>
        <end position="181"/>
    </location>
</feature>
<dbReference type="PANTHER" id="PTHR32552">
    <property type="entry name" value="FERRICHROME IRON RECEPTOR-RELATED"/>
    <property type="match status" value="1"/>
</dbReference>
<evidence type="ECO:0000313" key="17">
    <source>
        <dbReference type="EMBL" id="SFR88725.1"/>
    </source>
</evidence>
<keyword evidence="18" id="KW-1185">Reference proteome</keyword>
<dbReference type="GO" id="GO:0009279">
    <property type="term" value="C:cell outer membrane"/>
    <property type="evidence" value="ECO:0007669"/>
    <property type="project" value="UniProtKB-SubCell"/>
</dbReference>
<evidence type="ECO:0000256" key="14">
    <source>
        <dbReference type="SAM" id="SignalP"/>
    </source>
</evidence>
<evidence type="ECO:0000256" key="4">
    <source>
        <dbReference type="ARBA" id="ARBA00022496"/>
    </source>
</evidence>
<feature type="chain" id="PRO_5011659466" evidence="14">
    <location>
        <begin position="26"/>
        <end position="779"/>
    </location>
</feature>
<evidence type="ECO:0000256" key="10">
    <source>
        <dbReference type="ARBA" id="ARBA00023237"/>
    </source>
</evidence>
<keyword evidence="3 11" id="KW-1134">Transmembrane beta strand</keyword>
<dbReference type="InterPro" id="IPR039426">
    <property type="entry name" value="TonB-dep_rcpt-like"/>
</dbReference>
<comment type="similarity">
    <text evidence="11 12">Belongs to the TonB-dependent receptor family.</text>
</comment>
<feature type="region of interest" description="Disordered" evidence="13">
    <location>
        <begin position="30"/>
        <end position="57"/>
    </location>
</feature>
<dbReference type="PANTHER" id="PTHR32552:SF81">
    <property type="entry name" value="TONB-DEPENDENT OUTER MEMBRANE RECEPTOR"/>
    <property type="match status" value="1"/>
</dbReference>
<dbReference type="Pfam" id="PF00593">
    <property type="entry name" value="TonB_dep_Rec_b-barrel"/>
    <property type="match status" value="1"/>
</dbReference>
<dbReference type="RefSeq" id="WP_093312980.1">
    <property type="nucleotide sequence ID" value="NZ_FOZG01000001.1"/>
</dbReference>
<keyword evidence="9 11" id="KW-0472">Membrane</keyword>
<evidence type="ECO:0000259" key="16">
    <source>
        <dbReference type="Pfam" id="PF07715"/>
    </source>
</evidence>
<gene>
    <name evidence="17" type="ORF">SAMN05192580_1553</name>
</gene>
<dbReference type="GO" id="GO:0006826">
    <property type="term" value="P:iron ion transport"/>
    <property type="evidence" value="ECO:0007669"/>
    <property type="project" value="UniProtKB-KW"/>
</dbReference>
<evidence type="ECO:0000256" key="11">
    <source>
        <dbReference type="PROSITE-ProRule" id="PRU01360"/>
    </source>
</evidence>
<dbReference type="EMBL" id="FOZG01000001">
    <property type="protein sequence ID" value="SFR88725.1"/>
    <property type="molecule type" value="Genomic_DNA"/>
</dbReference>
<evidence type="ECO:0000313" key="18">
    <source>
        <dbReference type="Proteomes" id="UP000198824"/>
    </source>
</evidence>
<dbReference type="PROSITE" id="PS52016">
    <property type="entry name" value="TONB_DEPENDENT_REC_3"/>
    <property type="match status" value="1"/>
</dbReference>
<feature type="signal peptide" evidence="14">
    <location>
        <begin position="1"/>
        <end position="25"/>
    </location>
</feature>
<feature type="compositionally biased region" description="Low complexity" evidence="13">
    <location>
        <begin position="30"/>
        <end position="56"/>
    </location>
</feature>
<evidence type="ECO:0000256" key="9">
    <source>
        <dbReference type="ARBA" id="ARBA00023136"/>
    </source>
</evidence>